<evidence type="ECO:0000256" key="10">
    <source>
        <dbReference type="PROSITE-ProRule" id="PRU00282"/>
    </source>
</evidence>
<evidence type="ECO:0000256" key="1">
    <source>
        <dbReference type="ARBA" id="ARBA00004448"/>
    </source>
</evidence>
<keyword evidence="5" id="KW-0677">Repeat</keyword>
<dbReference type="InterPro" id="IPR018108">
    <property type="entry name" value="MCP_transmembrane"/>
</dbReference>
<dbReference type="AlphaFoldDB" id="A0AAV5RKJ1"/>
<evidence type="ECO:0000256" key="4">
    <source>
        <dbReference type="ARBA" id="ARBA00022692"/>
    </source>
</evidence>
<comment type="subcellular location">
    <subcellularLocation>
        <location evidence="1">Mitochondrion inner membrane</location>
        <topology evidence="1">Multi-pass membrane protein</topology>
    </subcellularLocation>
</comment>
<evidence type="ECO:0000256" key="7">
    <source>
        <dbReference type="ARBA" id="ARBA00022989"/>
    </source>
</evidence>
<keyword evidence="3 11" id="KW-0813">Transport</keyword>
<reference evidence="12 13" key="1">
    <citation type="journal article" date="2023" name="Elife">
        <title>Identification of key yeast species and microbe-microbe interactions impacting larval growth of Drosophila in the wild.</title>
        <authorList>
            <person name="Mure A."/>
            <person name="Sugiura Y."/>
            <person name="Maeda R."/>
            <person name="Honda K."/>
            <person name="Sakurai N."/>
            <person name="Takahashi Y."/>
            <person name="Watada M."/>
            <person name="Katoh T."/>
            <person name="Gotoh A."/>
            <person name="Gotoh Y."/>
            <person name="Taniguchi I."/>
            <person name="Nakamura K."/>
            <person name="Hayashi T."/>
            <person name="Katayama T."/>
            <person name="Uemura T."/>
            <person name="Hattori Y."/>
        </authorList>
    </citation>
    <scope>NUCLEOTIDE SEQUENCE [LARGE SCALE GENOMIC DNA]</scope>
    <source>
        <strain evidence="12 13">SB-73</strain>
    </source>
</reference>
<name>A0AAV5RKJ1_STABA</name>
<dbReference type="PRINTS" id="PR00926">
    <property type="entry name" value="MITOCARRIER"/>
</dbReference>
<evidence type="ECO:0000256" key="11">
    <source>
        <dbReference type="RuleBase" id="RU000488"/>
    </source>
</evidence>
<dbReference type="PANTHER" id="PTHR45760">
    <property type="entry name" value="FI19922P1-RELATED"/>
    <property type="match status" value="1"/>
</dbReference>
<dbReference type="Proteomes" id="UP001362899">
    <property type="component" value="Unassembled WGS sequence"/>
</dbReference>
<evidence type="ECO:0000256" key="6">
    <source>
        <dbReference type="ARBA" id="ARBA00022792"/>
    </source>
</evidence>
<dbReference type="Gene3D" id="1.50.40.10">
    <property type="entry name" value="Mitochondrial carrier domain"/>
    <property type="match status" value="1"/>
</dbReference>
<evidence type="ECO:0000313" key="12">
    <source>
        <dbReference type="EMBL" id="GMM51963.1"/>
    </source>
</evidence>
<comment type="similarity">
    <text evidence="2 11">Belongs to the mitochondrial carrier (TC 2.A.29) family.</text>
</comment>
<keyword evidence="7" id="KW-1133">Transmembrane helix</keyword>
<proteinExistence type="inferred from homology"/>
<dbReference type="InterPro" id="IPR045315">
    <property type="entry name" value="Mtm1-like"/>
</dbReference>
<gene>
    <name evidence="12" type="ORF">DASB73_029260</name>
</gene>
<keyword evidence="4 10" id="KW-0812">Transmembrane</keyword>
<evidence type="ECO:0000256" key="2">
    <source>
        <dbReference type="ARBA" id="ARBA00006375"/>
    </source>
</evidence>
<feature type="repeat" description="Solcar" evidence="10">
    <location>
        <begin position="12"/>
        <end position="130"/>
    </location>
</feature>
<dbReference type="GO" id="GO:0005743">
    <property type="term" value="C:mitochondrial inner membrane"/>
    <property type="evidence" value="ECO:0007669"/>
    <property type="project" value="UniProtKB-SubCell"/>
</dbReference>
<feature type="repeat" description="Solcar" evidence="10">
    <location>
        <begin position="139"/>
        <end position="228"/>
    </location>
</feature>
<keyword evidence="6" id="KW-0999">Mitochondrion inner membrane</keyword>
<feature type="repeat" description="Solcar" evidence="10">
    <location>
        <begin position="238"/>
        <end position="326"/>
    </location>
</feature>
<keyword evidence="13" id="KW-1185">Reference proteome</keyword>
<dbReference type="InterPro" id="IPR023395">
    <property type="entry name" value="MCP_dom_sf"/>
</dbReference>
<keyword evidence="9 10" id="KW-0472">Membrane</keyword>
<dbReference type="GO" id="GO:1990542">
    <property type="term" value="P:mitochondrial transmembrane transport"/>
    <property type="evidence" value="ECO:0007669"/>
    <property type="project" value="InterPro"/>
</dbReference>
<evidence type="ECO:0000313" key="13">
    <source>
        <dbReference type="Proteomes" id="UP001362899"/>
    </source>
</evidence>
<dbReference type="InterPro" id="IPR002067">
    <property type="entry name" value="MCP"/>
</dbReference>
<evidence type="ECO:0000256" key="3">
    <source>
        <dbReference type="ARBA" id="ARBA00022448"/>
    </source>
</evidence>
<evidence type="ECO:0000256" key="9">
    <source>
        <dbReference type="ARBA" id="ARBA00023136"/>
    </source>
</evidence>
<dbReference type="Pfam" id="PF00153">
    <property type="entry name" value="Mito_carr"/>
    <property type="match status" value="4"/>
</dbReference>
<organism evidence="12 13">
    <name type="scientific">Starmerella bacillaris</name>
    <name type="common">Yeast</name>
    <name type="synonym">Candida zemplinina</name>
    <dbReference type="NCBI Taxonomy" id="1247836"/>
    <lineage>
        <taxon>Eukaryota</taxon>
        <taxon>Fungi</taxon>
        <taxon>Dikarya</taxon>
        <taxon>Ascomycota</taxon>
        <taxon>Saccharomycotina</taxon>
        <taxon>Dipodascomycetes</taxon>
        <taxon>Dipodascales</taxon>
        <taxon>Trichomonascaceae</taxon>
        <taxon>Starmerella</taxon>
    </lineage>
</organism>
<evidence type="ECO:0000256" key="5">
    <source>
        <dbReference type="ARBA" id="ARBA00022737"/>
    </source>
</evidence>
<accession>A0AAV5RKJ1</accession>
<evidence type="ECO:0000256" key="8">
    <source>
        <dbReference type="ARBA" id="ARBA00023128"/>
    </source>
</evidence>
<dbReference type="PANTHER" id="PTHR45760:SF2">
    <property type="entry name" value="FI19922P1-RELATED"/>
    <property type="match status" value="1"/>
</dbReference>
<keyword evidence="8" id="KW-0496">Mitochondrion</keyword>
<dbReference type="SUPFAM" id="SSF103506">
    <property type="entry name" value="Mitochondrial carrier"/>
    <property type="match status" value="1"/>
</dbReference>
<dbReference type="PROSITE" id="PS50920">
    <property type="entry name" value="SOLCAR"/>
    <property type="match status" value="3"/>
</dbReference>
<dbReference type="EMBL" id="BTGC01000008">
    <property type="protein sequence ID" value="GMM51963.1"/>
    <property type="molecule type" value="Genomic_DNA"/>
</dbReference>
<comment type="caution">
    <text evidence="12">The sequence shown here is derived from an EMBL/GenBank/DDBJ whole genome shotgun (WGS) entry which is preliminary data.</text>
</comment>
<sequence length="328" mass="36541">MSASETQNVLQSRFLAAGSGTLITSFVVNPFDVVRVRMQKYSAIDHMPAISQSIPNMETKCCKDMFWYPNTREGANFVKKPRSLGTLSVFRTIASTEGPLVLWRGVSLLLAQSLPANVIYFISYEHGRDWLSSFDVKFLNQFSPLIAGGAARALASTIVSPIELLKTRLQSLQVAKGSNPMTIAVNSIRDMMRLNGWRSLWNGLGLTLWRDVPFSSIYWLVVEFVRHERANKQQSHSEKFAESFVAGISGGTIASILTTPFDVAKTRRQLGHSLCSSANMSMPKFITCIIKAEGYRALFVGMWPRTMKIAPACAIMITSYEMGKRFLS</sequence>
<protein>
    <submittedName>
        <fullName evidence="12">Mtm1 protein</fullName>
    </submittedName>
</protein>